<keyword evidence="1" id="KW-0134">Cell wall</keyword>
<evidence type="ECO:0000256" key="3">
    <source>
        <dbReference type="ARBA" id="ARBA00022729"/>
    </source>
</evidence>
<dbReference type="SUPFAM" id="SSF52058">
    <property type="entry name" value="L domain-like"/>
    <property type="match status" value="1"/>
</dbReference>
<evidence type="ECO:0000256" key="5">
    <source>
        <dbReference type="SAM" id="MobiDB-lite"/>
    </source>
</evidence>
<gene>
    <name evidence="7" type="ORF">FD37_GL001139</name>
</gene>
<organism evidence="7 8">
    <name type="scientific">Levilactobacillus spicheri DSM 15429</name>
    <dbReference type="NCBI Taxonomy" id="1423805"/>
    <lineage>
        <taxon>Bacteria</taxon>
        <taxon>Bacillati</taxon>
        <taxon>Bacillota</taxon>
        <taxon>Bacilli</taxon>
        <taxon>Lactobacillales</taxon>
        <taxon>Lactobacillaceae</taxon>
        <taxon>Levilactobacillus</taxon>
    </lineage>
</organism>
<evidence type="ECO:0000256" key="2">
    <source>
        <dbReference type="ARBA" id="ARBA00022525"/>
    </source>
</evidence>
<name>A0A0R1QW30_9LACO</name>
<feature type="compositionally biased region" description="Polar residues" evidence="5">
    <location>
        <begin position="590"/>
        <end position="606"/>
    </location>
</feature>
<dbReference type="EMBL" id="AZFC01000015">
    <property type="protein sequence ID" value="KRL48679.1"/>
    <property type="molecule type" value="Genomic_DNA"/>
</dbReference>
<feature type="domain" description="Gram-positive cocci surface proteins LPxTG" evidence="6">
    <location>
        <begin position="603"/>
        <end position="634"/>
    </location>
</feature>
<protein>
    <recommendedName>
        <fullName evidence="6">Gram-positive cocci surface proteins LPxTG domain-containing protein</fullName>
    </recommendedName>
</protein>
<keyword evidence="3" id="KW-0732">Signal</keyword>
<dbReference type="RefSeq" id="WP_147007752.1">
    <property type="nucleotide sequence ID" value="NZ_AZFC01000015.1"/>
</dbReference>
<dbReference type="Gene3D" id="3.80.10.10">
    <property type="entry name" value="Ribonuclease Inhibitor"/>
    <property type="match status" value="1"/>
</dbReference>
<reference evidence="7 8" key="1">
    <citation type="journal article" date="2015" name="Genome Announc.">
        <title>Expanding the biotechnology potential of lactobacilli through comparative genomics of 213 strains and associated genera.</title>
        <authorList>
            <person name="Sun Z."/>
            <person name="Harris H.M."/>
            <person name="McCann A."/>
            <person name="Guo C."/>
            <person name="Argimon S."/>
            <person name="Zhang W."/>
            <person name="Yang X."/>
            <person name="Jeffery I.B."/>
            <person name="Cooney J.C."/>
            <person name="Kagawa T.F."/>
            <person name="Liu W."/>
            <person name="Song Y."/>
            <person name="Salvetti E."/>
            <person name="Wrobel A."/>
            <person name="Rasinkangas P."/>
            <person name="Parkhill J."/>
            <person name="Rea M.C."/>
            <person name="O'Sullivan O."/>
            <person name="Ritari J."/>
            <person name="Douillard F.P."/>
            <person name="Paul Ross R."/>
            <person name="Yang R."/>
            <person name="Briner A.E."/>
            <person name="Felis G.E."/>
            <person name="de Vos W.M."/>
            <person name="Barrangou R."/>
            <person name="Klaenhammer T.R."/>
            <person name="Caufield P.W."/>
            <person name="Cui Y."/>
            <person name="Zhang H."/>
            <person name="O'Toole P.W."/>
        </authorList>
    </citation>
    <scope>NUCLEOTIDE SEQUENCE [LARGE SCALE GENOMIC DNA]</scope>
    <source>
        <strain evidence="7 8">DSM 15429</strain>
    </source>
</reference>
<dbReference type="InterPro" id="IPR032675">
    <property type="entry name" value="LRR_dom_sf"/>
</dbReference>
<feature type="compositionally biased region" description="Pro residues" evidence="5">
    <location>
        <begin position="482"/>
        <end position="532"/>
    </location>
</feature>
<dbReference type="InterPro" id="IPR019931">
    <property type="entry name" value="LPXTG_anchor"/>
</dbReference>
<evidence type="ECO:0000313" key="8">
    <source>
        <dbReference type="Proteomes" id="UP000051835"/>
    </source>
</evidence>
<dbReference type="PATRIC" id="fig|1423805.4.peg.1169"/>
<dbReference type="AlphaFoldDB" id="A0A0R1QW30"/>
<accession>A0A0R1QW30</accession>
<evidence type="ECO:0000259" key="6">
    <source>
        <dbReference type="PROSITE" id="PS50847"/>
    </source>
</evidence>
<feature type="region of interest" description="Disordered" evidence="5">
    <location>
        <begin position="342"/>
        <end position="361"/>
    </location>
</feature>
<dbReference type="Proteomes" id="UP000051835">
    <property type="component" value="Unassembled WGS sequence"/>
</dbReference>
<sequence length="634" mass="69132">MTNQDASVWMPDPVLREWVKQCLEHPKGNDAPLDDQITDANLWQHTGDVLNLSDLDHAILTPDPHRVPSYDNNWPADQDYDNPKHPQPDIHDTGTIMHPGTIHDLKGLEQFSNLQSFTISQLVQKDVSVASGNSNGDPIFSNEALTLTPQALLNYLDYLNTPNHKMGLSANLTHFELGSAESLNWNISASDIVNRLLWHSPKLFNLTLSGLGLTGEMPDVSGFSHLHQLILSHNRLTGTLDSLPALGTGPYNSFDSQAPKLYLNDNQFTAITASIPKNVNFTCDGNHLQTFIRSNDDAYIVTSDGQNIDLGTLTTSAQSPSIDLTQLIKDHFKGIQTVQSDTQNNDMAPTAPHDPQSSKAGQLTTPVAITLMPIQTPLLSDALTSHPIFLHQEQDSFADSDVSIGTDDNGDGSYHAPYTDRDGDQQFKLGMDPKHPSILSTLTASKKTPSDFYWFTVAPAPSDGSFTETFTFTLDNQMNPRPITPPTPVDPENPDIPTPPTTPTVPVTPAPQPEDPTPVQPVQPAPSQPTPQPQTAGQGDHGTTATKPGRPAGQGATITPQRPRPTTPRPQRSHPRTVALRRTSRHATALTRSSRVPQSVAQLPQTNESTAHRLQLISLGLLTLTGALLWRKRS</sequence>
<evidence type="ECO:0000256" key="4">
    <source>
        <dbReference type="ARBA" id="ARBA00023088"/>
    </source>
</evidence>
<comment type="caution">
    <text evidence="7">The sequence shown here is derived from an EMBL/GenBank/DDBJ whole genome shotgun (WGS) entry which is preliminary data.</text>
</comment>
<evidence type="ECO:0000313" key="7">
    <source>
        <dbReference type="EMBL" id="KRL48679.1"/>
    </source>
</evidence>
<feature type="region of interest" description="Disordered" evidence="5">
    <location>
        <begin position="475"/>
        <end position="606"/>
    </location>
</feature>
<keyword evidence="4" id="KW-0572">Peptidoglycan-anchor</keyword>
<proteinExistence type="predicted"/>
<evidence type="ECO:0000256" key="1">
    <source>
        <dbReference type="ARBA" id="ARBA00022512"/>
    </source>
</evidence>
<keyword evidence="2" id="KW-0964">Secreted</keyword>
<dbReference type="PROSITE" id="PS50847">
    <property type="entry name" value="GRAM_POS_ANCHORING"/>
    <property type="match status" value="1"/>
</dbReference>